<evidence type="ECO:0000313" key="2">
    <source>
        <dbReference type="EMBL" id="GES30568.1"/>
    </source>
</evidence>
<dbReference type="EMBL" id="BLAG01000008">
    <property type="protein sequence ID" value="GES30568.1"/>
    <property type="molecule type" value="Genomic_DNA"/>
</dbReference>
<dbReference type="PANTHER" id="PTHR43319:SF3">
    <property type="entry name" value="BETA-LACTAMASE-RELATED DOMAIN-CONTAINING PROTEIN"/>
    <property type="match status" value="1"/>
</dbReference>
<dbReference type="OrthoDB" id="3422781at2"/>
<dbReference type="RefSeq" id="WP_152104577.1">
    <property type="nucleotide sequence ID" value="NZ_BLAG01000008.1"/>
</dbReference>
<organism evidence="2 3">
    <name type="scientific">Streptomyces angustmyceticus</name>
    <dbReference type="NCBI Taxonomy" id="285578"/>
    <lineage>
        <taxon>Bacteria</taxon>
        <taxon>Bacillati</taxon>
        <taxon>Actinomycetota</taxon>
        <taxon>Actinomycetes</taxon>
        <taxon>Kitasatosporales</taxon>
        <taxon>Streptomycetaceae</taxon>
        <taxon>Streptomyces</taxon>
    </lineage>
</organism>
<dbReference type="Proteomes" id="UP000325598">
    <property type="component" value="Unassembled WGS sequence"/>
</dbReference>
<dbReference type="InterPro" id="IPR001466">
    <property type="entry name" value="Beta-lactam-related"/>
</dbReference>
<dbReference type="Pfam" id="PF00144">
    <property type="entry name" value="Beta-lactamase"/>
    <property type="match status" value="1"/>
</dbReference>
<keyword evidence="3" id="KW-1185">Reference proteome</keyword>
<dbReference type="InterPro" id="IPR052907">
    <property type="entry name" value="Beta-lactamase/esterase"/>
</dbReference>
<gene>
    <name evidence="2" type="ORF">San01_30550</name>
</gene>
<evidence type="ECO:0000259" key="1">
    <source>
        <dbReference type="Pfam" id="PF00144"/>
    </source>
</evidence>
<sequence>MPYHGWADEGFGAFADEFARNFAERGELGAAAAVFVDGRKVVDLWGGVADDRTGRRWARDTVLPVMSLTKAVVTILAHQLAQEGEWDLDAPVADCWPEFGRHGKERITTRMVLAHTAGIPLVERRLAFEELTAWTPVIRALEEQRPLWEPGTAFEYHAHAFGFLVGEVIRRRTGRTPGARFREVIGDPLGLRTWIGVPPQEVPGMARLVEAADRPALPSADLLPMRALTMNGVVPFPGLDDPHGYNSPALLTAEFPGAGGVSSARGLAALYAAVATGLDGGPRLLSRDTVTDAVRQLSGGPSWSGFPDLGARWGSGFLLDSAFRRLLGPRSFAHSGAGGQFAFGDDEFGVGFAYTANRMGGRGDQRAERLIEALRSCVGAPEVAGAGG</sequence>
<protein>
    <submittedName>
        <fullName evidence="2">Esterase</fullName>
    </submittedName>
</protein>
<dbReference type="GeneID" id="96751520"/>
<dbReference type="PANTHER" id="PTHR43319">
    <property type="entry name" value="BETA-LACTAMASE-RELATED"/>
    <property type="match status" value="1"/>
</dbReference>
<name>A0A5J4LIT3_9ACTN</name>
<dbReference type="Gene3D" id="3.40.710.10">
    <property type="entry name" value="DD-peptidase/beta-lactamase superfamily"/>
    <property type="match status" value="1"/>
</dbReference>
<dbReference type="SUPFAM" id="SSF56601">
    <property type="entry name" value="beta-lactamase/transpeptidase-like"/>
    <property type="match status" value="1"/>
</dbReference>
<dbReference type="AlphaFoldDB" id="A0A5J4LIT3"/>
<proteinExistence type="predicted"/>
<feature type="domain" description="Beta-lactamase-related" evidence="1">
    <location>
        <begin position="18"/>
        <end position="371"/>
    </location>
</feature>
<dbReference type="InterPro" id="IPR012338">
    <property type="entry name" value="Beta-lactam/transpept-like"/>
</dbReference>
<reference evidence="2 3" key="1">
    <citation type="submission" date="2019-10" db="EMBL/GenBank/DDBJ databases">
        <title>Whole genome shotgun sequence of Streptomyces angustmyceticus NBRC 3934.</title>
        <authorList>
            <person name="Hosoyama A."/>
            <person name="Ichikawa N."/>
            <person name="Kimura A."/>
            <person name="Kitahashi Y."/>
            <person name="Komaki H."/>
            <person name="Uohara A."/>
        </authorList>
    </citation>
    <scope>NUCLEOTIDE SEQUENCE [LARGE SCALE GENOMIC DNA]</scope>
    <source>
        <strain evidence="2 3">NBRC 3934</strain>
    </source>
</reference>
<comment type="caution">
    <text evidence="2">The sequence shown here is derived from an EMBL/GenBank/DDBJ whole genome shotgun (WGS) entry which is preliminary data.</text>
</comment>
<evidence type="ECO:0000313" key="3">
    <source>
        <dbReference type="Proteomes" id="UP000325598"/>
    </source>
</evidence>
<accession>A0A5J4LIT3</accession>